<keyword evidence="8" id="KW-1185">Reference proteome</keyword>
<dbReference type="Proteomes" id="UP001652640">
    <property type="component" value="Chromosome 9"/>
</dbReference>
<evidence type="ECO:0000256" key="3">
    <source>
        <dbReference type="ARBA" id="ARBA00022692"/>
    </source>
</evidence>
<dbReference type="RefSeq" id="XP_020747764.1">
    <property type="nucleotide sequence ID" value="XM_020892105.2"/>
</dbReference>
<keyword evidence="3 7" id="KW-0812">Transmembrane</keyword>
<evidence type="ECO:0000313" key="8">
    <source>
        <dbReference type="Proteomes" id="UP001652640"/>
    </source>
</evidence>
<accession>A0A6J0XI50</accession>
<evidence type="ECO:0000256" key="1">
    <source>
        <dbReference type="ARBA" id="ARBA00004167"/>
    </source>
</evidence>
<dbReference type="InterPro" id="IPR009621">
    <property type="entry name" value="UPF0239"/>
</dbReference>
<feature type="region of interest" description="Disordered" evidence="6">
    <location>
        <begin position="48"/>
        <end position="85"/>
    </location>
</feature>
<sequence>MASELDFSPPEVPEPTFLENLLRYGLFLGAIFQLICVLAIIIPVPKSHEADAEPSEPRSAEVMRKPKATAPSANKRPKKEAKKKR</sequence>
<name>A0A6J0XI50_ODOVR</name>
<dbReference type="OrthoDB" id="10040809at2759"/>
<organism evidence="8 9">
    <name type="scientific">Odocoileus virginianus</name>
    <name type="common">White-tailed deer</name>
    <dbReference type="NCBI Taxonomy" id="9874"/>
    <lineage>
        <taxon>Eukaryota</taxon>
        <taxon>Metazoa</taxon>
        <taxon>Chordata</taxon>
        <taxon>Craniata</taxon>
        <taxon>Vertebrata</taxon>
        <taxon>Euteleostomi</taxon>
        <taxon>Mammalia</taxon>
        <taxon>Eutheria</taxon>
        <taxon>Laurasiatheria</taxon>
        <taxon>Artiodactyla</taxon>
        <taxon>Ruminantia</taxon>
        <taxon>Pecora</taxon>
        <taxon>Cervidae</taxon>
        <taxon>Odocoileinae</taxon>
        <taxon>Odocoileus</taxon>
    </lineage>
</organism>
<keyword evidence="4 7" id="KW-1133">Transmembrane helix</keyword>
<gene>
    <name evidence="9" type="primary">MANBAL</name>
</gene>
<reference evidence="8" key="1">
    <citation type="journal article" date="2022" name="J. Hered.">
        <title>A De Novo Chromosome-Level Genome Assembly of the White-Tailed Deer, Odocoileus Virginianus.</title>
        <authorList>
            <person name="London E.W."/>
            <person name="Roca A.L."/>
            <person name="Novakofski J.E."/>
            <person name="Mateus-Pinilla N.E."/>
        </authorList>
    </citation>
    <scope>NUCLEOTIDE SEQUENCE [LARGE SCALE GENOMIC DNA]</scope>
</reference>
<comment type="subcellular location">
    <subcellularLocation>
        <location evidence="1">Membrane</location>
        <topology evidence="1">Single-pass membrane protein</topology>
    </subcellularLocation>
</comment>
<protein>
    <submittedName>
        <fullName evidence="9">Protein MANBAL</fullName>
    </submittedName>
</protein>
<proteinExistence type="inferred from homology"/>
<evidence type="ECO:0000256" key="2">
    <source>
        <dbReference type="ARBA" id="ARBA00006839"/>
    </source>
</evidence>
<comment type="similarity">
    <text evidence="2">Belongs to the UPF0239 family.</text>
</comment>
<evidence type="ECO:0000256" key="5">
    <source>
        <dbReference type="ARBA" id="ARBA00023136"/>
    </source>
</evidence>
<evidence type="ECO:0000313" key="9">
    <source>
        <dbReference type="RefSeq" id="XP_020747764.1"/>
    </source>
</evidence>
<evidence type="ECO:0000256" key="6">
    <source>
        <dbReference type="SAM" id="MobiDB-lite"/>
    </source>
</evidence>
<feature type="compositionally biased region" description="Basic residues" evidence="6">
    <location>
        <begin position="75"/>
        <end position="85"/>
    </location>
</feature>
<dbReference type="PANTHER" id="PTHR14409:SF0">
    <property type="entry name" value="PROTEIN MANBAL"/>
    <property type="match status" value="1"/>
</dbReference>
<feature type="transmembrane region" description="Helical" evidence="7">
    <location>
        <begin position="24"/>
        <end position="44"/>
    </location>
</feature>
<feature type="compositionally biased region" description="Basic and acidic residues" evidence="6">
    <location>
        <begin position="48"/>
        <end position="64"/>
    </location>
</feature>
<evidence type="ECO:0000256" key="7">
    <source>
        <dbReference type="SAM" id="Phobius"/>
    </source>
</evidence>
<keyword evidence="5 7" id="KW-0472">Membrane</keyword>
<dbReference type="PANTHER" id="PTHR14409">
    <property type="entry name" value="MANNOSIDASE, BETA A, LYSOSOMAL-LIKE, MANBAL PROTEIN"/>
    <property type="match status" value="1"/>
</dbReference>
<dbReference type="Pfam" id="PF06783">
    <property type="entry name" value="UPF0239"/>
    <property type="match status" value="1"/>
</dbReference>
<dbReference type="GeneID" id="110136406"/>
<reference evidence="9" key="2">
    <citation type="submission" date="2025-08" db="UniProtKB">
        <authorList>
            <consortium name="RefSeq"/>
        </authorList>
    </citation>
    <scope>IDENTIFICATION</scope>
    <source>
        <tissue evidence="9">Tongue muscle</tissue>
    </source>
</reference>
<evidence type="ECO:0000256" key="4">
    <source>
        <dbReference type="ARBA" id="ARBA00022989"/>
    </source>
</evidence>